<evidence type="ECO:0000313" key="3">
    <source>
        <dbReference type="EMBL" id="BET00856.1"/>
    </source>
</evidence>
<dbReference type="Proteomes" id="UP001307889">
    <property type="component" value="Chromosome 12"/>
</dbReference>
<dbReference type="PANTHER" id="PTHR47771:SF3">
    <property type="entry name" value="LD27203P"/>
    <property type="match status" value="1"/>
</dbReference>
<feature type="compositionally biased region" description="Polar residues" evidence="1">
    <location>
        <begin position="26"/>
        <end position="35"/>
    </location>
</feature>
<evidence type="ECO:0000256" key="2">
    <source>
        <dbReference type="SAM" id="SignalP"/>
    </source>
</evidence>
<organism evidence="3 4">
    <name type="scientific">Nesidiocoris tenuis</name>
    <dbReference type="NCBI Taxonomy" id="355587"/>
    <lineage>
        <taxon>Eukaryota</taxon>
        <taxon>Metazoa</taxon>
        <taxon>Ecdysozoa</taxon>
        <taxon>Arthropoda</taxon>
        <taxon>Hexapoda</taxon>
        <taxon>Insecta</taxon>
        <taxon>Pterygota</taxon>
        <taxon>Neoptera</taxon>
        <taxon>Paraneoptera</taxon>
        <taxon>Hemiptera</taxon>
        <taxon>Heteroptera</taxon>
        <taxon>Panheteroptera</taxon>
        <taxon>Cimicomorpha</taxon>
        <taxon>Miridae</taxon>
        <taxon>Dicyphina</taxon>
        <taxon>Nesidiocoris</taxon>
    </lineage>
</organism>
<feature type="chain" id="PRO_5046531386" description="DUF4794 domain-containing protein" evidence="2">
    <location>
        <begin position="19"/>
        <end position="181"/>
    </location>
</feature>
<keyword evidence="2" id="KW-0732">Signal</keyword>
<protein>
    <recommendedName>
        <fullName evidence="5">DUF4794 domain-containing protein</fullName>
    </recommendedName>
</protein>
<gene>
    <name evidence="3" type="ORF">NTJ_13672</name>
</gene>
<feature type="region of interest" description="Disordered" evidence="1">
    <location>
        <begin position="20"/>
        <end position="51"/>
    </location>
</feature>
<evidence type="ECO:0008006" key="5">
    <source>
        <dbReference type="Google" id="ProtNLM"/>
    </source>
</evidence>
<keyword evidence="4" id="KW-1185">Reference proteome</keyword>
<reference evidence="3 4" key="1">
    <citation type="submission" date="2023-09" db="EMBL/GenBank/DDBJ databases">
        <title>Nesidiocoris tenuis whole genome shotgun sequence.</title>
        <authorList>
            <person name="Shibata T."/>
            <person name="Shimoda M."/>
            <person name="Kobayashi T."/>
            <person name="Uehara T."/>
        </authorList>
    </citation>
    <scope>NUCLEOTIDE SEQUENCE [LARGE SCALE GENOMIC DNA]</scope>
    <source>
        <strain evidence="3 4">Japan</strain>
    </source>
</reference>
<dbReference type="EMBL" id="AP028920">
    <property type="protein sequence ID" value="BET00856.1"/>
    <property type="molecule type" value="Genomic_DNA"/>
</dbReference>
<evidence type="ECO:0000256" key="1">
    <source>
        <dbReference type="SAM" id="MobiDB-lite"/>
    </source>
</evidence>
<proteinExistence type="predicted"/>
<dbReference type="PANTHER" id="PTHR47771">
    <property type="entry name" value="LD27203P-RELATED"/>
    <property type="match status" value="1"/>
</dbReference>
<sequence length="181" mass="19835">MKCYTSLLVAAVFAICGASDTDRPSDSVSITTDSQPADPESSPPRDQRSIGGEEINVHGAAAHLPAPQIISQHVDIEKRVPVVQSVGVPVPVPHHIPYPVQVPVHVPQPYPVEVPVQVPVYKTVTVAVEKPYPVEVEKHVPVEVLRKVHVAVPEPYPVPVPVYRTKHVYHEIIHSKKSHGW</sequence>
<evidence type="ECO:0000313" key="4">
    <source>
        <dbReference type="Proteomes" id="UP001307889"/>
    </source>
</evidence>
<feature type="signal peptide" evidence="2">
    <location>
        <begin position="1"/>
        <end position="18"/>
    </location>
</feature>
<name>A0ABN7B911_9HEMI</name>
<accession>A0ABN7B911</accession>